<feature type="region of interest" description="Disordered" evidence="1">
    <location>
        <begin position="341"/>
        <end position="364"/>
    </location>
</feature>
<dbReference type="eggNOG" id="ENOG502S7AT">
    <property type="taxonomic scope" value="Eukaryota"/>
</dbReference>
<evidence type="ECO:0000313" key="4">
    <source>
        <dbReference type="Proteomes" id="UP000019478"/>
    </source>
</evidence>
<dbReference type="Proteomes" id="UP000019478">
    <property type="component" value="Unassembled WGS sequence"/>
</dbReference>
<feature type="compositionally biased region" description="Basic and acidic residues" evidence="1">
    <location>
        <begin position="54"/>
        <end position="73"/>
    </location>
</feature>
<dbReference type="Pfam" id="PF19189">
    <property type="entry name" value="Mtf2"/>
    <property type="match status" value="1"/>
</dbReference>
<name>W9Z2Z3_9EURO</name>
<dbReference type="OrthoDB" id="2444174at2759"/>
<protein>
    <recommendedName>
        <fullName evidence="2">Mtf2-like C-terminal domain-containing protein</fullName>
    </recommendedName>
</protein>
<feature type="compositionally biased region" description="Basic residues" evidence="1">
    <location>
        <begin position="32"/>
        <end position="45"/>
    </location>
</feature>
<sequence>MAAHIELPFLYQTRTILRCHCHPRVRVTCTTPRRRLVSSRPHRHPHPETPGNHDAPESDKDKSHGGFLREKARQVAGSSKAPSSIPDTVGTRINSTITASERRAFETILRFTPKQAEPSSVKQRSPFVDAVDTDVENILSIFSSSIKSYHADRDRDEREARRQEPEPKAGPFHALTCEPSQTFAREPKVGALDAEESASAATLRPERVAPETTAQATKLQEGQSRAPERLDVDTEAPNLPLSEPSLEEISRSLQLSRFDASIQHAVRTRMTEIAEALQSAATSTTKRGDLAMWEVCERQIFSMASHLAPPREKRAKLAEPPRFTFTKAHSDNAPELIEAAARASASGQHGGATTDPVASSLHEATSASASTATATTSLPVLHHVYPAALLLALRLYIHHFPGSPLAHDLLPRIRAFGHTSYVLGAGPQFYNSLLSLVWLTRSSLRQVDGLLAEMERGGVELTEETYRILRQIEDERAADLGREEGHAGVLKGSRGGAWWKRHEQVFWFPRILDWLAVVAKRLTMRDMAEAPLQ</sequence>
<evidence type="ECO:0000256" key="1">
    <source>
        <dbReference type="SAM" id="MobiDB-lite"/>
    </source>
</evidence>
<dbReference type="GeneID" id="19166051"/>
<dbReference type="STRING" id="1182542.W9Z2Z3"/>
<proteinExistence type="predicted"/>
<dbReference type="GO" id="GO:0005739">
    <property type="term" value="C:mitochondrion"/>
    <property type="evidence" value="ECO:0007669"/>
    <property type="project" value="InterPro"/>
</dbReference>
<feature type="region of interest" description="Disordered" evidence="1">
    <location>
        <begin position="148"/>
        <end position="244"/>
    </location>
</feature>
<feature type="compositionally biased region" description="Polar residues" evidence="1">
    <location>
        <begin position="212"/>
        <end position="223"/>
    </location>
</feature>
<feature type="domain" description="Mtf2-like C-terminal" evidence="2">
    <location>
        <begin position="272"/>
        <end position="500"/>
    </location>
</feature>
<dbReference type="EMBL" id="AMGY01000002">
    <property type="protein sequence ID" value="EXJ88854.1"/>
    <property type="molecule type" value="Genomic_DNA"/>
</dbReference>
<accession>W9Z2Z3</accession>
<dbReference type="RefSeq" id="XP_007730251.1">
    <property type="nucleotide sequence ID" value="XM_007732061.1"/>
</dbReference>
<dbReference type="InterPro" id="IPR040009">
    <property type="entry name" value="Mtf2/C5D6.12-like"/>
</dbReference>
<evidence type="ECO:0000313" key="3">
    <source>
        <dbReference type="EMBL" id="EXJ88854.1"/>
    </source>
</evidence>
<dbReference type="PANTHER" id="PTHR39468:SF1">
    <property type="entry name" value="MTF2-LIKE C-TERMINAL DOMAIN-CONTAINING PROTEIN"/>
    <property type="match status" value="1"/>
</dbReference>
<gene>
    <name evidence="3" type="ORF">A1O3_01918</name>
</gene>
<dbReference type="HOGENOM" id="CLU_479794_0_0_1"/>
<organism evidence="3 4">
    <name type="scientific">Capronia epimyces CBS 606.96</name>
    <dbReference type="NCBI Taxonomy" id="1182542"/>
    <lineage>
        <taxon>Eukaryota</taxon>
        <taxon>Fungi</taxon>
        <taxon>Dikarya</taxon>
        <taxon>Ascomycota</taxon>
        <taxon>Pezizomycotina</taxon>
        <taxon>Eurotiomycetes</taxon>
        <taxon>Chaetothyriomycetidae</taxon>
        <taxon>Chaetothyriales</taxon>
        <taxon>Herpotrichiellaceae</taxon>
        <taxon>Capronia</taxon>
    </lineage>
</organism>
<feature type="compositionally biased region" description="Basic and acidic residues" evidence="1">
    <location>
        <begin position="149"/>
        <end position="167"/>
    </location>
</feature>
<feature type="region of interest" description="Disordered" evidence="1">
    <location>
        <begin position="32"/>
        <end position="95"/>
    </location>
</feature>
<feature type="compositionally biased region" description="Polar residues" evidence="1">
    <location>
        <begin position="76"/>
        <end position="95"/>
    </location>
</feature>
<dbReference type="InterPro" id="IPR043837">
    <property type="entry name" value="Mtf2-like_C"/>
</dbReference>
<reference evidence="3 4" key="1">
    <citation type="submission" date="2013-03" db="EMBL/GenBank/DDBJ databases">
        <title>The Genome Sequence of Capronia epimyces CBS 606.96.</title>
        <authorList>
            <consortium name="The Broad Institute Genomics Platform"/>
            <person name="Cuomo C."/>
            <person name="de Hoog S."/>
            <person name="Gorbushina A."/>
            <person name="Walker B."/>
            <person name="Young S.K."/>
            <person name="Zeng Q."/>
            <person name="Gargeya S."/>
            <person name="Fitzgerald M."/>
            <person name="Haas B."/>
            <person name="Abouelleil A."/>
            <person name="Allen A.W."/>
            <person name="Alvarado L."/>
            <person name="Arachchi H.M."/>
            <person name="Berlin A.M."/>
            <person name="Chapman S.B."/>
            <person name="Gainer-Dewar J."/>
            <person name="Goldberg J."/>
            <person name="Griggs A."/>
            <person name="Gujja S."/>
            <person name="Hansen M."/>
            <person name="Howarth C."/>
            <person name="Imamovic A."/>
            <person name="Ireland A."/>
            <person name="Larimer J."/>
            <person name="McCowan C."/>
            <person name="Murphy C."/>
            <person name="Pearson M."/>
            <person name="Poon T.W."/>
            <person name="Priest M."/>
            <person name="Roberts A."/>
            <person name="Saif S."/>
            <person name="Shea T."/>
            <person name="Sisk P."/>
            <person name="Sykes S."/>
            <person name="Wortman J."/>
            <person name="Nusbaum C."/>
            <person name="Birren B."/>
        </authorList>
    </citation>
    <scope>NUCLEOTIDE SEQUENCE [LARGE SCALE GENOMIC DNA]</scope>
    <source>
        <strain evidence="3 4">CBS 606.96</strain>
    </source>
</reference>
<dbReference type="PANTHER" id="PTHR39468">
    <property type="entry name" value="CHROMOSOME 7, WHOLE GENOME SHOTGUN SEQUENCE"/>
    <property type="match status" value="1"/>
</dbReference>
<evidence type="ECO:0000259" key="2">
    <source>
        <dbReference type="Pfam" id="PF19189"/>
    </source>
</evidence>
<comment type="caution">
    <text evidence="3">The sequence shown here is derived from an EMBL/GenBank/DDBJ whole genome shotgun (WGS) entry which is preliminary data.</text>
</comment>
<keyword evidence="4" id="KW-1185">Reference proteome</keyword>
<dbReference type="AlphaFoldDB" id="W9Z2Z3"/>